<reference evidence="1 2" key="1">
    <citation type="submission" date="2011-02" db="EMBL/GenBank/DDBJ databases">
        <title>The Genome Sequence of Sphaeroforma arctica JP610.</title>
        <authorList>
            <consortium name="The Broad Institute Genome Sequencing Platform"/>
            <person name="Russ C."/>
            <person name="Cuomo C."/>
            <person name="Young S.K."/>
            <person name="Zeng Q."/>
            <person name="Gargeya S."/>
            <person name="Alvarado L."/>
            <person name="Berlin A."/>
            <person name="Chapman S.B."/>
            <person name="Chen Z."/>
            <person name="Freedman E."/>
            <person name="Gellesch M."/>
            <person name="Goldberg J."/>
            <person name="Griggs A."/>
            <person name="Gujja S."/>
            <person name="Heilman E."/>
            <person name="Heiman D."/>
            <person name="Howarth C."/>
            <person name="Mehta T."/>
            <person name="Neiman D."/>
            <person name="Pearson M."/>
            <person name="Roberts A."/>
            <person name="Saif S."/>
            <person name="Shea T."/>
            <person name="Shenoy N."/>
            <person name="Sisk P."/>
            <person name="Stolte C."/>
            <person name="Sykes S."/>
            <person name="White J."/>
            <person name="Yandava C."/>
            <person name="Burger G."/>
            <person name="Gray M.W."/>
            <person name="Holland P.W.H."/>
            <person name="King N."/>
            <person name="Lang F.B.F."/>
            <person name="Roger A.J."/>
            <person name="Ruiz-Trillo I."/>
            <person name="Haas B."/>
            <person name="Nusbaum C."/>
            <person name="Birren B."/>
        </authorList>
    </citation>
    <scope>NUCLEOTIDE SEQUENCE [LARGE SCALE GENOMIC DNA]</scope>
    <source>
        <strain evidence="1 2">JP610</strain>
    </source>
</reference>
<dbReference type="GeneID" id="25908829"/>
<keyword evidence="2" id="KW-1185">Reference proteome</keyword>
<sequence>QTRTDIPFELPVPHLAPVHIVQGHCGGCISTDAYIGAITAVAGPGEYTRPSPHTVSAPIVIVEKCEFTTPVVAEQHSGRLDVLSPGWPKGGLPLWTTACNPWSAPPAVSPTVTYTGKPRRLILRFPNRDSSSCKRSDTIVSEGVCRTDNPAPALLAFQSRVSRDNTARYLCGFMSETAYVRMLRTHDERMIVAACLYTCILQYTDLGAQLMLDLCLKHEPEPVVVSAIDKLTRMVAQTTMSKIRKITGKTMLVTVTSKELIVPLAGVELSKRTI</sequence>
<dbReference type="AlphaFoldDB" id="A0A0L0FR31"/>
<dbReference type="RefSeq" id="XP_014153174.1">
    <property type="nucleotide sequence ID" value="XM_014297699.1"/>
</dbReference>
<name>A0A0L0FR31_9EUKA</name>
<dbReference type="EMBL" id="KQ242336">
    <property type="protein sequence ID" value="KNC79272.1"/>
    <property type="molecule type" value="Genomic_DNA"/>
</dbReference>
<feature type="non-terminal residue" evidence="1">
    <location>
        <position position="1"/>
    </location>
</feature>
<protein>
    <submittedName>
        <fullName evidence="1">Uncharacterized protein</fullName>
    </submittedName>
</protein>
<organism evidence="1 2">
    <name type="scientific">Sphaeroforma arctica JP610</name>
    <dbReference type="NCBI Taxonomy" id="667725"/>
    <lineage>
        <taxon>Eukaryota</taxon>
        <taxon>Ichthyosporea</taxon>
        <taxon>Ichthyophonida</taxon>
        <taxon>Sphaeroforma</taxon>
    </lineage>
</organism>
<gene>
    <name evidence="1" type="ORF">SARC_08325</name>
</gene>
<evidence type="ECO:0000313" key="2">
    <source>
        <dbReference type="Proteomes" id="UP000054560"/>
    </source>
</evidence>
<evidence type="ECO:0000313" key="1">
    <source>
        <dbReference type="EMBL" id="KNC79272.1"/>
    </source>
</evidence>
<accession>A0A0L0FR31</accession>
<proteinExistence type="predicted"/>
<dbReference type="Proteomes" id="UP000054560">
    <property type="component" value="Unassembled WGS sequence"/>
</dbReference>